<evidence type="ECO:0000313" key="4">
    <source>
        <dbReference type="Proteomes" id="UP001290101"/>
    </source>
</evidence>
<dbReference type="SMART" id="SM00028">
    <property type="entry name" value="TPR"/>
    <property type="match status" value="4"/>
</dbReference>
<evidence type="ECO:0000256" key="2">
    <source>
        <dbReference type="SAM" id="Phobius"/>
    </source>
</evidence>
<gene>
    <name evidence="3" type="ORF">U2F25_35530</name>
</gene>
<keyword evidence="2" id="KW-0812">Transmembrane</keyword>
<dbReference type="InterPro" id="IPR011990">
    <property type="entry name" value="TPR-like_helical_dom_sf"/>
</dbReference>
<keyword evidence="2" id="KW-0472">Membrane</keyword>
<keyword evidence="4" id="KW-1185">Reference proteome</keyword>
<dbReference type="SUPFAM" id="SSF48452">
    <property type="entry name" value="TPR-like"/>
    <property type="match status" value="1"/>
</dbReference>
<organism evidence="3 4">
    <name type="scientific">Micromonospora sicca</name>
    <dbReference type="NCBI Taxonomy" id="2202420"/>
    <lineage>
        <taxon>Bacteria</taxon>
        <taxon>Bacillati</taxon>
        <taxon>Actinomycetota</taxon>
        <taxon>Actinomycetes</taxon>
        <taxon>Micromonosporales</taxon>
        <taxon>Micromonosporaceae</taxon>
        <taxon>Micromonospora</taxon>
    </lineage>
</organism>
<name>A0ABU5JPW3_9ACTN</name>
<feature type="transmembrane region" description="Helical" evidence="2">
    <location>
        <begin position="384"/>
        <end position="406"/>
    </location>
</feature>
<reference evidence="3 4" key="1">
    <citation type="submission" date="2023-12" db="EMBL/GenBank/DDBJ databases">
        <title>Micromonospora sp. nov., isolated from Atacama Desert.</title>
        <authorList>
            <person name="Carro L."/>
            <person name="Golinska P."/>
            <person name="Klenk H.-P."/>
            <person name="Goodfellow M."/>
        </authorList>
    </citation>
    <scope>NUCLEOTIDE SEQUENCE [LARGE SCALE GENOMIC DNA]</scope>
    <source>
        <strain evidence="3 4">4G53</strain>
    </source>
</reference>
<dbReference type="Gene3D" id="1.25.40.10">
    <property type="entry name" value="Tetratricopeptide repeat domain"/>
    <property type="match status" value="2"/>
</dbReference>
<dbReference type="PANTHER" id="PTHR19959">
    <property type="entry name" value="KINESIN LIGHT CHAIN"/>
    <property type="match status" value="1"/>
</dbReference>
<dbReference type="EMBL" id="JAXOTQ010000103">
    <property type="protein sequence ID" value="MDZ5494682.1"/>
    <property type="molecule type" value="Genomic_DNA"/>
</dbReference>
<protein>
    <submittedName>
        <fullName evidence="3">Tetratricopeptide repeat protein</fullName>
    </submittedName>
</protein>
<evidence type="ECO:0000313" key="3">
    <source>
        <dbReference type="EMBL" id="MDZ5494682.1"/>
    </source>
</evidence>
<dbReference type="Pfam" id="PF13181">
    <property type="entry name" value="TPR_8"/>
    <property type="match status" value="1"/>
</dbReference>
<dbReference type="Pfam" id="PF13374">
    <property type="entry name" value="TPR_10"/>
    <property type="match status" value="1"/>
</dbReference>
<sequence>MLTVKNRTHRAEDAMVTEQRGDDIQVSDGATVKAAQERLARLRHQALENPARYVSVLDGDAGRALDLCREFRPSAELVKLLREIVHCYRLLAAHFPFPGEAGPHDLKVAHTRELLADALWAVGRPTEAMATVQEALADYRRFERSYVGEDGFPRIIAMVLGNTGLRLKGVGRYDDAIDYMRRSLQTFGSVEGPNQRAHLAMGWANLGSAFAAAGRYGEACDAFNKAIALTNEANFEAPDIRSKLLAASMSDLALSLKLNGRSSDAIRVGREAVQLFREAAERLAPWAARPNLARLLLNLSNALWDNEDYEDAIRAQEEAIACLRTLPRPTSDDESLLSDALASFSSRLAWIARLDSPQPWMRARLHDALREQLDKESRPNRGRFLWRLTSRTFPFVALMGCLAALVSMPGQSEVLDAVTTPVSMATVSLWTWRYFYRQRVKTRYWARLPRFWEMLVASMSAIAWVAVPVATTLLENNGRFGQDLADSSLFELSTVLAFVYIFVFTIVQLRQMSPPYMEFSSYFPDVPGIPQDVRDTAVDGVIGLVRRA</sequence>
<accession>A0ABU5JPW3</accession>
<dbReference type="PROSITE" id="PS50005">
    <property type="entry name" value="TPR"/>
    <property type="match status" value="1"/>
</dbReference>
<dbReference type="PANTHER" id="PTHR19959:SF119">
    <property type="entry name" value="FUNGAL LIPASE-LIKE DOMAIN-CONTAINING PROTEIN"/>
    <property type="match status" value="1"/>
</dbReference>
<comment type="caution">
    <text evidence="3">The sequence shown here is derived from an EMBL/GenBank/DDBJ whole genome shotgun (WGS) entry which is preliminary data.</text>
</comment>
<keyword evidence="2" id="KW-1133">Transmembrane helix</keyword>
<proteinExistence type="predicted"/>
<feature type="transmembrane region" description="Helical" evidence="2">
    <location>
        <begin position="418"/>
        <end position="436"/>
    </location>
</feature>
<dbReference type="RefSeq" id="WP_322444128.1">
    <property type="nucleotide sequence ID" value="NZ_JAXOTQ010000103.1"/>
</dbReference>
<dbReference type="InterPro" id="IPR019734">
    <property type="entry name" value="TPR_rpt"/>
</dbReference>
<feature type="repeat" description="TPR" evidence="1">
    <location>
        <begin position="200"/>
        <end position="233"/>
    </location>
</feature>
<feature type="transmembrane region" description="Helical" evidence="2">
    <location>
        <begin position="487"/>
        <end position="507"/>
    </location>
</feature>
<evidence type="ECO:0000256" key="1">
    <source>
        <dbReference type="PROSITE-ProRule" id="PRU00339"/>
    </source>
</evidence>
<feature type="transmembrane region" description="Helical" evidence="2">
    <location>
        <begin position="448"/>
        <end position="467"/>
    </location>
</feature>
<keyword evidence="1" id="KW-0802">TPR repeat</keyword>
<dbReference type="Proteomes" id="UP001290101">
    <property type="component" value="Unassembled WGS sequence"/>
</dbReference>